<keyword evidence="1" id="KW-0812">Transmembrane</keyword>
<gene>
    <name evidence="3" type="ORF">A2W14_06510</name>
</gene>
<proteinExistence type="predicted"/>
<keyword evidence="1" id="KW-1133">Transmembrane helix</keyword>
<evidence type="ECO:0000256" key="1">
    <source>
        <dbReference type="SAM" id="Phobius"/>
    </source>
</evidence>
<evidence type="ECO:0000313" key="3">
    <source>
        <dbReference type="EMBL" id="OGG02154.1"/>
    </source>
</evidence>
<evidence type="ECO:0000259" key="2">
    <source>
        <dbReference type="SMART" id="SM00670"/>
    </source>
</evidence>
<name>A0A1F5YPY9_9BACT</name>
<feature type="domain" description="PIN" evidence="2">
    <location>
        <begin position="2"/>
        <end position="125"/>
    </location>
</feature>
<protein>
    <recommendedName>
        <fullName evidence="2">PIN domain-containing protein</fullName>
    </recommendedName>
</protein>
<evidence type="ECO:0000313" key="4">
    <source>
        <dbReference type="Proteomes" id="UP000176665"/>
    </source>
</evidence>
<accession>A0A1F5YPY9</accession>
<comment type="caution">
    <text evidence="3">The sequence shown here is derived from an EMBL/GenBank/DDBJ whole genome shotgun (WGS) entry which is preliminary data.</text>
</comment>
<dbReference type="Pfam" id="PF01850">
    <property type="entry name" value="PIN"/>
    <property type="match status" value="1"/>
</dbReference>
<dbReference type="InterPro" id="IPR002716">
    <property type="entry name" value="PIN_dom"/>
</dbReference>
<dbReference type="AlphaFoldDB" id="A0A1F5YPY9"/>
<feature type="transmembrane region" description="Helical" evidence="1">
    <location>
        <begin position="40"/>
        <end position="58"/>
    </location>
</feature>
<dbReference type="InterPro" id="IPR029060">
    <property type="entry name" value="PIN-like_dom_sf"/>
</dbReference>
<dbReference type="EMBL" id="MFJA01000073">
    <property type="protein sequence ID" value="OGG02154.1"/>
    <property type="molecule type" value="Genomic_DNA"/>
</dbReference>
<dbReference type="STRING" id="1798371.A2W14_06510"/>
<dbReference type="SUPFAM" id="SSF88723">
    <property type="entry name" value="PIN domain-like"/>
    <property type="match status" value="1"/>
</dbReference>
<dbReference type="Proteomes" id="UP000176665">
    <property type="component" value="Unassembled WGS sequence"/>
</dbReference>
<organism evidence="3 4">
    <name type="scientific">Candidatus Gottesmanbacteria bacterium RBG_16_37_8</name>
    <dbReference type="NCBI Taxonomy" id="1798371"/>
    <lineage>
        <taxon>Bacteria</taxon>
        <taxon>Candidatus Gottesmaniibacteriota</taxon>
    </lineage>
</organism>
<keyword evidence="1" id="KW-0472">Membrane</keyword>
<dbReference type="Gene3D" id="3.40.50.1010">
    <property type="entry name" value="5'-nuclease"/>
    <property type="match status" value="1"/>
</dbReference>
<sequence>MINYYLDTNIILRFLLLDNLQQAKKVRHIFHQARKGLIEIYIPYLAFFEAVFMLTNLYKFKKKEISEKITKLINLPFLQIEKRELLLKTLQFYPKINVSFVDLTFFLEAENLDKTLLTFDRKLKKLII</sequence>
<dbReference type="SMART" id="SM00670">
    <property type="entry name" value="PINc"/>
    <property type="match status" value="1"/>
</dbReference>
<reference evidence="3 4" key="1">
    <citation type="journal article" date="2016" name="Nat. Commun.">
        <title>Thousands of microbial genomes shed light on interconnected biogeochemical processes in an aquifer system.</title>
        <authorList>
            <person name="Anantharaman K."/>
            <person name="Brown C.T."/>
            <person name="Hug L.A."/>
            <person name="Sharon I."/>
            <person name="Castelle C.J."/>
            <person name="Probst A.J."/>
            <person name="Thomas B.C."/>
            <person name="Singh A."/>
            <person name="Wilkins M.J."/>
            <person name="Karaoz U."/>
            <person name="Brodie E.L."/>
            <person name="Williams K.H."/>
            <person name="Hubbard S.S."/>
            <person name="Banfield J.F."/>
        </authorList>
    </citation>
    <scope>NUCLEOTIDE SEQUENCE [LARGE SCALE GENOMIC DNA]</scope>
</reference>